<evidence type="ECO:0000256" key="6">
    <source>
        <dbReference type="ARBA" id="ARBA00023136"/>
    </source>
</evidence>
<organism evidence="11 12">
    <name type="scientific">Sphingobacterium kitahiroshimense</name>
    <dbReference type="NCBI Taxonomy" id="470446"/>
    <lineage>
        <taxon>Bacteria</taxon>
        <taxon>Pseudomonadati</taxon>
        <taxon>Bacteroidota</taxon>
        <taxon>Sphingobacteriia</taxon>
        <taxon>Sphingobacteriales</taxon>
        <taxon>Sphingobacteriaceae</taxon>
        <taxon>Sphingobacterium</taxon>
    </lineage>
</organism>
<evidence type="ECO:0000256" key="8">
    <source>
        <dbReference type="PROSITE-ProRule" id="PRU01360"/>
    </source>
</evidence>
<dbReference type="InterPro" id="IPR036942">
    <property type="entry name" value="Beta-barrel_TonB_sf"/>
</dbReference>
<keyword evidence="6 8" id="KW-0472">Membrane</keyword>
<keyword evidence="3 8" id="KW-1134">Transmembrane beta strand</keyword>
<keyword evidence="7 8" id="KW-0998">Cell outer membrane</keyword>
<feature type="domain" description="TonB-dependent receptor plug" evidence="10">
    <location>
        <begin position="236"/>
        <end position="342"/>
    </location>
</feature>
<sequence>MQKYKKNRWGIPMEFKQISSLKPLAMKLSIAIPLLFATSFHVSANSYGQKISLNKKNVNLETLLKDIQKQSGYNILYKESLIAHIRKIDVKFQNIPLELALNDLLGKYQITYKLIDNNIVLSQSTTAKVQNTPAVVDKMLQKQIKGKVSDQNDQPLANVTISEVGTNNKTSSDASGSFSLSVSGDATLLHFSMVGYKNKDIQIGKNEFLQVKLEQTIMAMDEVVVVGYGSQKKTVVSGAIATVKGEDLAKSSSVNLSNSFAGRLPGVTAMQSSGEPGGDGSSIRVRGINSLPGGNTSPLIVIDGVPQRAGGFDRINPNDVESVSVLKDASAAIYGSRAGNGVILITTKQGKVGKTQFSYDFTYGIQRPTRTPKMANSEQYTSIINEVTTVYPQDSDKWGEIWKAINTGDGKYTSPKGIIEAAFTPEERQKYADGSDPLRYPNTDWFASTIKDWSPQQRHNLQINGGTETTKYLISLGYLNQDAIYKNSATYYKQYDLRANLEFKLGKYVTARLGITGREESRNFPTRGAGTIFRSLIRGLPTEIATWPNGLPGPDLENGANPVVITTGATGYDRNTRDYLQNTGAIDFRIPGVEGLKLTGTASIDKYWGRSKRWETPWTLYDWDKVSFEADGVTPSLVGYVPKGIEPKAQLREAAEDQLAINLSALLSYEKTLTGGHNISAIAGLTRETVTNNGFYADRKDFASTLIEQLNFGDRERQTLGNENTYDRARLSYYGRVNYNFQEKYLFEFNWRVDGSYVFPPNKRFGFFPGVSAGWRVSEEGFFKDNVRFVNNLKLRASWGQMGAEAYYGDAFQEYKYLALMNTGQGVFNDKLYQTLYESTIPNPNFTWEVANNSNVGLDASFLNHKLALELDFFYNKRTNVLTKNPGVVPISSGISGNLPIANLGNLINKGYEFKLTYTDKIGDLSFNVGVNGGYAKNNVQYSSDVVNTLPYQQQIGRVTNSWLVYQYDGIFKDQAAIDANTVDYTALGLKNGKLLPGDMKYVDYNGDGKITSDDRVRLDKNGTPTFTGGLVLGGDYKGFDFSILVQGATGGMRRMGPTESGLIGNYLEWNYDNRWSIDNPSDVDPRLTNRSDTYYTTTDNTYWIRSTNYIRLKNVELGYSLSNNLVSRIGMSSIRFYTNGINLLTFDKIKIWDPESDNSTGQFYPQSKIISFGVKAIF</sequence>
<comment type="caution">
    <text evidence="11">The sequence shown here is derived from an EMBL/GenBank/DDBJ whole genome shotgun (WGS) entry which is preliminary data.</text>
</comment>
<keyword evidence="5" id="KW-0732">Signal</keyword>
<evidence type="ECO:0000256" key="4">
    <source>
        <dbReference type="ARBA" id="ARBA00022692"/>
    </source>
</evidence>
<evidence type="ECO:0000256" key="2">
    <source>
        <dbReference type="ARBA" id="ARBA00022448"/>
    </source>
</evidence>
<dbReference type="SUPFAM" id="SSF56935">
    <property type="entry name" value="Porins"/>
    <property type="match status" value="1"/>
</dbReference>
<dbReference type="InterPro" id="IPR039426">
    <property type="entry name" value="TonB-dep_rcpt-like"/>
</dbReference>
<comment type="similarity">
    <text evidence="8">Belongs to the TonB-dependent receptor family.</text>
</comment>
<proteinExistence type="inferred from homology"/>
<evidence type="ECO:0000256" key="1">
    <source>
        <dbReference type="ARBA" id="ARBA00004571"/>
    </source>
</evidence>
<evidence type="ECO:0000313" key="11">
    <source>
        <dbReference type="EMBL" id="MEN5376447.1"/>
    </source>
</evidence>
<dbReference type="PROSITE" id="PS52016">
    <property type="entry name" value="TONB_DEPENDENT_REC_3"/>
    <property type="match status" value="1"/>
</dbReference>
<accession>A0ABV0BST5</accession>
<name>A0ABV0BST5_9SPHI</name>
<keyword evidence="4 8" id="KW-0812">Transmembrane</keyword>
<keyword evidence="12" id="KW-1185">Reference proteome</keyword>
<dbReference type="InterPro" id="IPR008969">
    <property type="entry name" value="CarboxyPept-like_regulatory"/>
</dbReference>
<dbReference type="InterPro" id="IPR023996">
    <property type="entry name" value="TonB-dep_OMP_SusC/RagA"/>
</dbReference>
<evidence type="ECO:0000256" key="3">
    <source>
        <dbReference type="ARBA" id="ARBA00022452"/>
    </source>
</evidence>
<comment type="subcellular location">
    <subcellularLocation>
        <location evidence="1 8">Cell outer membrane</location>
        <topology evidence="1 8">Multi-pass membrane protein</topology>
    </subcellularLocation>
</comment>
<dbReference type="InterPro" id="IPR012910">
    <property type="entry name" value="Plug_dom"/>
</dbReference>
<dbReference type="Gene3D" id="2.170.130.10">
    <property type="entry name" value="TonB-dependent receptor, plug domain"/>
    <property type="match status" value="1"/>
</dbReference>
<dbReference type="Gene3D" id="2.60.40.1120">
    <property type="entry name" value="Carboxypeptidase-like, regulatory domain"/>
    <property type="match status" value="1"/>
</dbReference>
<dbReference type="NCBIfam" id="TIGR04057">
    <property type="entry name" value="SusC_RagA_signa"/>
    <property type="match status" value="1"/>
</dbReference>
<dbReference type="InterPro" id="IPR023997">
    <property type="entry name" value="TonB-dep_OMP_SusC/RagA_CS"/>
</dbReference>
<dbReference type="Pfam" id="PF07660">
    <property type="entry name" value="STN"/>
    <property type="match status" value="1"/>
</dbReference>
<feature type="domain" description="Secretin/TonB short N-terminal" evidence="9">
    <location>
        <begin position="73"/>
        <end position="123"/>
    </location>
</feature>
<dbReference type="InterPro" id="IPR011662">
    <property type="entry name" value="Secretin/TonB_short_N"/>
</dbReference>
<protein>
    <submittedName>
        <fullName evidence="11">TonB-dependent receptor</fullName>
    </submittedName>
</protein>
<dbReference type="Gene3D" id="2.40.170.20">
    <property type="entry name" value="TonB-dependent receptor, beta-barrel domain"/>
    <property type="match status" value="1"/>
</dbReference>
<reference evidence="11 12" key="1">
    <citation type="submission" date="2024-04" db="EMBL/GenBank/DDBJ databases">
        <title>WGS of bacteria from Torrens River.</title>
        <authorList>
            <person name="Wyrsch E.R."/>
            <person name="Drigo B."/>
        </authorList>
    </citation>
    <scope>NUCLEOTIDE SEQUENCE [LARGE SCALE GENOMIC DNA]</scope>
    <source>
        <strain evidence="11 12">TWI391</strain>
    </source>
</reference>
<evidence type="ECO:0000259" key="9">
    <source>
        <dbReference type="Pfam" id="PF07660"/>
    </source>
</evidence>
<dbReference type="Pfam" id="PF13715">
    <property type="entry name" value="CarbopepD_reg_2"/>
    <property type="match status" value="1"/>
</dbReference>
<gene>
    <name evidence="11" type="ORF">ABE541_04150</name>
</gene>
<evidence type="ECO:0000313" key="12">
    <source>
        <dbReference type="Proteomes" id="UP001409291"/>
    </source>
</evidence>
<keyword evidence="11" id="KW-0675">Receptor</keyword>
<dbReference type="InterPro" id="IPR037066">
    <property type="entry name" value="Plug_dom_sf"/>
</dbReference>
<dbReference type="RefSeq" id="WP_315399133.1">
    <property type="nucleotide sequence ID" value="NZ_JBDJLH010000001.1"/>
</dbReference>
<dbReference type="Proteomes" id="UP001409291">
    <property type="component" value="Unassembled WGS sequence"/>
</dbReference>
<evidence type="ECO:0000256" key="5">
    <source>
        <dbReference type="ARBA" id="ARBA00022729"/>
    </source>
</evidence>
<dbReference type="SUPFAM" id="SSF49464">
    <property type="entry name" value="Carboxypeptidase regulatory domain-like"/>
    <property type="match status" value="1"/>
</dbReference>
<dbReference type="PANTHER" id="PTHR30069">
    <property type="entry name" value="TONB-DEPENDENT OUTER MEMBRANE RECEPTOR"/>
    <property type="match status" value="1"/>
</dbReference>
<dbReference type="Pfam" id="PF07715">
    <property type="entry name" value="Plug"/>
    <property type="match status" value="1"/>
</dbReference>
<evidence type="ECO:0000259" key="10">
    <source>
        <dbReference type="Pfam" id="PF07715"/>
    </source>
</evidence>
<keyword evidence="2 8" id="KW-0813">Transport</keyword>
<dbReference type="PANTHER" id="PTHR30069:SF29">
    <property type="entry name" value="HEMOGLOBIN AND HEMOGLOBIN-HAPTOGLOBIN-BINDING PROTEIN 1-RELATED"/>
    <property type="match status" value="1"/>
</dbReference>
<dbReference type="NCBIfam" id="TIGR04056">
    <property type="entry name" value="OMP_RagA_SusC"/>
    <property type="match status" value="1"/>
</dbReference>
<dbReference type="EMBL" id="JBDJNQ010000001">
    <property type="protein sequence ID" value="MEN5376447.1"/>
    <property type="molecule type" value="Genomic_DNA"/>
</dbReference>
<evidence type="ECO:0000256" key="7">
    <source>
        <dbReference type="ARBA" id="ARBA00023237"/>
    </source>
</evidence>